<dbReference type="Proteomes" id="UP000680206">
    <property type="component" value="Unassembled WGS sequence"/>
</dbReference>
<dbReference type="SUPFAM" id="SSF53335">
    <property type="entry name" value="S-adenosyl-L-methionine-dependent methyltransferases"/>
    <property type="match status" value="1"/>
</dbReference>
<evidence type="ECO:0000259" key="1">
    <source>
        <dbReference type="Pfam" id="PF08241"/>
    </source>
</evidence>
<protein>
    <submittedName>
        <fullName evidence="2">Class I SAM-dependent methyltransferase</fullName>
    </submittedName>
</protein>
<keyword evidence="3" id="KW-1185">Reference proteome</keyword>
<name>A0ABS3RXW2_9ACTN</name>
<dbReference type="GO" id="GO:0008168">
    <property type="term" value="F:methyltransferase activity"/>
    <property type="evidence" value="ECO:0007669"/>
    <property type="project" value="UniProtKB-KW"/>
</dbReference>
<dbReference type="GO" id="GO:0032259">
    <property type="term" value="P:methylation"/>
    <property type="evidence" value="ECO:0007669"/>
    <property type="project" value="UniProtKB-KW"/>
</dbReference>
<reference evidence="2 3" key="1">
    <citation type="submission" date="2021-03" db="EMBL/GenBank/DDBJ databases">
        <title>Actinomadura violae sp. nov., isolated from lichen in Thailand.</title>
        <authorList>
            <person name="Kanchanasin P."/>
            <person name="Saeng-In P."/>
            <person name="Phongsopitanun W."/>
            <person name="Yuki M."/>
            <person name="Kudo T."/>
            <person name="Ohkuma M."/>
            <person name="Tanasupawat S."/>
        </authorList>
    </citation>
    <scope>NUCLEOTIDE SEQUENCE [LARGE SCALE GENOMIC DNA]</scope>
    <source>
        <strain evidence="2 3">LCR2-06</strain>
    </source>
</reference>
<dbReference type="Gene3D" id="3.40.50.150">
    <property type="entry name" value="Vaccinia Virus protein VP39"/>
    <property type="match status" value="1"/>
</dbReference>
<keyword evidence="2" id="KW-0808">Transferase</keyword>
<gene>
    <name evidence="2" type="ORF">J4709_28900</name>
</gene>
<comment type="caution">
    <text evidence="2">The sequence shown here is derived from an EMBL/GenBank/DDBJ whole genome shotgun (WGS) entry which is preliminary data.</text>
</comment>
<dbReference type="InterPro" id="IPR013216">
    <property type="entry name" value="Methyltransf_11"/>
</dbReference>
<keyword evidence="2" id="KW-0489">Methyltransferase</keyword>
<organism evidence="2 3">
    <name type="scientific">Actinomadura violacea</name>
    <dbReference type="NCBI Taxonomy" id="2819934"/>
    <lineage>
        <taxon>Bacteria</taxon>
        <taxon>Bacillati</taxon>
        <taxon>Actinomycetota</taxon>
        <taxon>Actinomycetes</taxon>
        <taxon>Streptosporangiales</taxon>
        <taxon>Thermomonosporaceae</taxon>
        <taxon>Actinomadura</taxon>
    </lineage>
</organism>
<feature type="domain" description="Methyltransferase type 11" evidence="1">
    <location>
        <begin position="35"/>
        <end position="106"/>
    </location>
</feature>
<proteinExistence type="predicted"/>
<dbReference type="EMBL" id="JAGEPF010000018">
    <property type="protein sequence ID" value="MBO2461593.1"/>
    <property type="molecule type" value="Genomic_DNA"/>
</dbReference>
<dbReference type="Pfam" id="PF08241">
    <property type="entry name" value="Methyltransf_11"/>
    <property type="match status" value="1"/>
</dbReference>
<sequence length="196" mass="20947">MIERVDPGAPEVIRDVFGAAYHWACATLSGRGRILDVGGGTERLGKHLLYGDVTDVDADPACGCDYTASVTDLPFADGAFDFVTCFETVEHVATPLAAVAELVRVASRVVLLSSVNASGPTWLPGGIPIWKGADNPYHLAEMDTAGFARLLDGLPVQFFSLMPTEYPDCGEFVIIRGLHPGGIVNYARIHADRARS</sequence>
<accession>A0ABS3RXW2</accession>
<dbReference type="InterPro" id="IPR029063">
    <property type="entry name" value="SAM-dependent_MTases_sf"/>
</dbReference>
<evidence type="ECO:0000313" key="2">
    <source>
        <dbReference type="EMBL" id="MBO2461593.1"/>
    </source>
</evidence>
<dbReference type="RefSeq" id="WP_208244948.1">
    <property type="nucleotide sequence ID" value="NZ_JAGEPF010000018.1"/>
</dbReference>
<evidence type="ECO:0000313" key="3">
    <source>
        <dbReference type="Proteomes" id="UP000680206"/>
    </source>
</evidence>